<dbReference type="GO" id="GO:0032259">
    <property type="term" value="P:methylation"/>
    <property type="evidence" value="ECO:0007669"/>
    <property type="project" value="UniProtKB-KW"/>
</dbReference>
<dbReference type="GO" id="GO:0008168">
    <property type="term" value="F:methyltransferase activity"/>
    <property type="evidence" value="ECO:0007669"/>
    <property type="project" value="UniProtKB-KW"/>
</dbReference>
<gene>
    <name evidence="2" type="ORF">IBL26_18135</name>
</gene>
<dbReference type="Gene3D" id="3.40.50.150">
    <property type="entry name" value="Vaccinia Virus protein VP39"/>
    <property type="match status" value="1"/>
</dbReference>
<proteinExistence type="predicted"/>
<dbReference type="InterPro" id="IPR050508">
    <property type="entry name" value="Methyltransf_Superfamily"/>
</dbReference>
<dbReference type="InterPro" id="IPR029063">
    <property type="entry name" value="SAM-dependent_MTases_sf"/>
</dbReference>
<keyword evidence="2" id="KW-0489">Methyltransferase</keyword>
<evidence type="ECO:0000259" key="1">
    <source>
        <dbReference type="Pfam" id="PF08241"/>
    </source>
</evidence>
<evidence type="ECO:0000313" key="2">
    <source>
        <dbReference type="EMBL" id="MBC9208775.1"/>
    </source>
</evidence>
<organism evidence="2 3">
    <name type="scientific">Teichococcus aerophilus</name>
    <dbReference type="NCBI Taxonomy" id="1224513"/>
    <lineage>
        <taxon>Bacteria</taxon>
        <taxon>Pseudomonadati</taxon>
        <taxon>Pseudomonadota</taxon>
        <taxon>Alphaproteobacteria</taxon>
        <taxon>Acetobacterales</taxon>
        <taxon>Roseomonadaceae</taxon>
        <taxon>Roseomonas</taxon>
    </lineage>
</organism>
<comment type="caution">
    <text evidence="2">The sequence shown here is derived from an EMBL/GenBank/DDBJ whole genome shotgun (WGS) entry which is preliminary data.</text>
</comment>
<dbReference type="Proteomes" id="UP000626026">
    <property type="component" value="Unassembled WGS sequence"/>
</dbReference>
<dbReference type="SUPFAM" id="SSF53335">
    <property type="entry name" value="S-adenosyl-L-methionine-dependent methyltransferases"/>
    <property type="match status" value="1"/>
</dbReference>
<dbReference type="PANTHER" id="PTHR42912">
    <property type="entry name" value="METHYLTRANSFERASE"/>
    <property type="match status" value="1"/>
</dbReference>
<sequence length="252" mass="26224">MDLAEYALMDAVEDGMWWYRAVHARIAAALDARPGVDGLPLLDAGCGTGGLLRSLARTGRNGSSLAGLEYNPDAAARAAAKSGAAVSAGDVNALPFAPASFGALASVDVLCHRGVDEARALAEFHRVLAPGGTLVLNLPAFEWLRSAHDTRVHNARRYTARGATALLAAAGFERIQARYWNSLLLPLMVAQRKLRSNTPDAASDVAPFPPWLDATLHTATRAEAALAGIGLRFPAGGSVLVVASRADAGPAP</sequence>
<keyword evidence="3" id="KW-1185">Reference proteome</keyword>
<protein>
    <submittedName>
        <fullName evidence="2">Class I SAM-dependent methyltransferase</fullName>
    </submittedName>
</protein>
<evidence type="ECO:0000313" key="3">
    <source>
        <dbReference type="Proteomes" id="UP000626026"/>
    </source>
</evidence>
<feature type="domain" description="Methyltransferase type 11" evidence="1">
    <location>
        <begin position="42"/>
        <end position="136"/>
    </location>
</feature>
<accession>A0ABR7RQ83</accession>
<dbReference type="EMBL" id="JACTVA010000038">
    <property type="protein sequence ID" value="MBC9208775.1"/>
    <property type="molecule type" value="Genomic_DNA"/>
</dbReference>
<keyword evidence="2" id="KW-0808">Transferase</keyword>
<name>A0ABR7RQ83_9PROT</name>
<dbReference type="Pfam" id="PF08241">
    <property type="entry name" value="Methyltransf_11"/>
    <property type="match status" value="1"/>
</dbReference>
<reference evidence="2 3" key="1">
    <citation type="journal article" date="2013" name="Int. J. Syst. Evol. Microbiol.">
        <title>Roseomonas aerophila sp. nov., isolated from air.</title>
        <authorList>
            <person name="Kim S.J."/>
            <person name="Weon H.Y."/>
            <person name="Ahn J.H."/>
            <person name="Hong S.B."/>
            <person name="Seok S.J."/>
            <person name="Whang K.S."/>
            <person name="Kwon S.W."/>
        </authorList>
    </citation>
    <scope>NUCLEOTIDE SEQUENCE [LARGE SCALE GENOMIC DNA]</scope>
    <source>
        <strain evidence="2 3">NBRC 108923</strain>
    </source>
</reference>
<dbReference type="CDD" id="cd02440">
    <property type="entry name" value="AdoMet_MTases"/>
    <property type="match status" value="1"/>
</dbReference>
<dbReference type="InterPro" id="IPR013216">
    <property type="entry name" value="Methyltransf_11"/>
</dbReference>